<feature type="domain" description="DUF488" evidence="1">
    <location>
        <begin position="12"/>
        <end position="133"/>
    </location>
</feature>
<accession>A0ABQ3C483</accession>
<dbReference type="Proteomes" id="UP000643403">
    <property type="component" value="Unassembled WGS sequence"/>
</dbReference>
<reference evidence="3" key="1">
    <citation type="journal article" date="2019" name="Int. J. Syst. Evol. Microbiol.">
        <title>The Global Catalogue of Microorganisms (GCM) 10K type strain sequencing project: providing services to taxonomists for standard genome sequencing and annotation.</title>
        <authorList>
            <consortium name="The Broad Institute Genomics Platform"/>
            <consortium name="The Broad Institute Genome Sequencing Center for Infectious Disease"/>
            <person name="Wu L."/>
            <person name="Ma J."/>
        </authorList>
    </citation>
    <scope>NUCLEOTIDE SEQUENCE [LARGE SCALE GENOMIC DNA]</scope>
    <source>
        <strain evidence="3">KCTC 22558</strain>
    </source>
</reference>
<dbReference type="EMBL" id="BMXY01000002">
    <property type="protein sequence ID" value="GGZ66090.1"/>
    <property type="molecule type" value="Genomic_DNA"/>
</dbReference>
<evidence type="ECO:0000313" key="3">
    <source>
        <dbReference type="Proteomes" id="UP000643403"/>
    </source>
</evidence>
<dbReference type="InterPro" id="IPR054495">
    <property type="entry name" value="DUF488-N3a"/>
</dbReference>
<organism evidence="2 3">
    <name type="scientific">Cognatilysobacter xinjiangensis</name>
    <dbReference type="NCBI Taxonomy" id="546892"/>
    <lineage>
        <taxon>Bacteria</taxon>
        <taxon>Pseudomonadati</taxon>
        <taxon>Pseudomonadota</taxon>
        <taxon>Gammaproteobacteria</taxon>
        <taxon>Lysobacterales</taxon>
        <taxon>Lysobacteraceae</taxon>
        <taxon>Cognatilysobacter</taxon>
    </lineage>
</organism>
<dbReference type="Pfam" id="PF22751">
    <property type="entry name" value="DUF488-N3a"/>
    <property type="match status" value="1"/>
</dbReference>
<protein>
    <recommendedName>
        <fullName evidence="1">DUF488 domain-containing protein</fullName>
    </recommendedName>
</protein>
<proteinExistence type="predicted"/>
<name>A0ABQ3C483_9GAMM</name>
<evidence type="ECO:0000259" key="1">
    <source>
        <dbReference type="Pfam" id="PF22751"/>
    </source>
</evidence>
<sequence>MARHLPEASMAVRIVRLGSPRLPGEGTRLGTVRRPPRGVRKEDFSTRDYYDAWLPTLAPQPETLKLALHGTGPRDWATFVRRYRAEMAGGEGRHVLDALAALSHTADFSVGCYCEDESRCHRSILRELLAERGASIA</sequence>
<evidence type="ECO:0000313" key="2">
    <source>
        <dbReference type="EMBL" id="GGZ66090.1"/>
    </source>
</evidence>
<keyword evidence="3" id="KW-1185">Reference proteome</keyword>
<comment type="caution">
    <text evidence="2">The sequence shown here is derived from an EMBL/GenBank/DDBJ whole genome shotgun (WGS) entry which is preliminary data.</text>
</comment>
<gene>
    <name evidence="2" type="ORF">GCM10008101_20240</name>
</gene>